<feature type="compositionally biased region" description="Basic residues" evidence="1">
    <location>
        <begin position="314"/>
        <end position="323"/>
    </location>
</feature>
<feature type="region of interest" description="Disordered" evidence="1">
    <location>
        <begin position="111"/>
        <end position="130"/>
    </location>
</feature>
<reference evidence="3 4" key="1">
    <citation type="journal article" date="2018" name="Cell">
        <title>The Chara Genome: Secondary Complexity and Implications for Plant Terrestrialization.</title>
        <authorList>
            <person name="Nishiyama T."/>
            <person name="Sakayama H."/>
            <person name="Vries J.D."/>
            <person name="Buschmann H."/>
            <person name="Saint-Marcoux D."/>
            <person name="Ullrich K.K."/>
            <person name="Haas F.B."/>
            <person name="Vanderstraeten L."/>
            <person name="Becker D."/>
            <person name="Lang D."/>
            <person name="Vosolsobe S."/>
            <person name="Rombauts S."/>
            <person name="Wilhelmsson P.K.I."/>
            <person name="Janitza P."/>
            <person name="Kern R."/>
            <person name="Heyl A."/>
            <person name="Rumpler F."/>
            <person name="Villalobos L.I.A.C."/>
            <person name="Clay J.M."/>
            <person name="Skokan R."/>
            <person name="Toyoda A."/>
            <person name="Suzuki Y."/>
            <person name="Kagoshima H."/>
            <person name="Schijlen E."/>
            <person name="Tajeshwar N."/>
            <person name="Catarino B."/>
            <person name="Hetherington A.J."/>
            <person name="Saltykova A."/>
            <person name="Bonnot C."/>
            <person name="Breuninger H."/>
            <person name="Symeonidi A."/>
            <person name="Radhakrishnan G.V."/>
            <person name="Van Nieuwerburgh F."/>
            <person name="Deforce D."/>
            <person name="Chang C."/>
            <person name="Karol K.G."/>
            <person name="Hedrich R."/>
            <person name="Ulvskov P."/>
            <person name="Glockner G."/>
            <person name="Delwiche C.F."/>
            <person name="Petrasek J."/>
            <person name="Van de Peer Y."/>
            <person name="Friml J."/>
            <person name="Beilby M."/>
            <person name="Dolan L."/>
            <person name="Kohara Y."/>
            <person name="Sugano S."/>
            <person name="Fujiyama A."/>
            <person name="Delaux P.-M."/>
            <person name="Quint M."/>
            <person name="TheiBen G."/>
            <person name="Hagemann M."/>
            <person name="Harholt J."/>
            <person name="Dunand C."/>
            <person name="Zachgo S."/>
            <person name="Langdale J."/>
            <person name="Maumus F."/>
            <person name="Straeten D.V.D."/>
            <person name="Gould S.B."/>
            <person name="Rensing S.A."/>
        </authorList>
    </citation>
    <scope>NUCLEOTIDE SEQUENCE [LARGE SCALE GENOMIC DNA]</scope>
    <source>
        <strain evidence="3 4">S276</strain>
    </source>
</reference>
<comment type="caution">
    <text evidence="3">The sequence shown here is derived from an EMBL/GenBank/DDBJ whole genome shotgun (WGS) entry which is preliminary data.</text>
</comment>
<organism evidence="3 4">
    <name type="scientific">Chara braunii</name>
    <name type="common">Braun's stonewort</name>
    <dbReference type="NCBI Taxonomy" id="69332"/>
    <lineage>
        <taxon>Eukaryota</taxon>
        <taxon>Viridiplantae</taxon>
        <taxon>Streptophyta</taxon>
        <taxon>Charophyceae</taxon>
        <taxon>Charales</taxon>
        <taxon>Characeae</taxon>
        <taxon>Chara</taxon>
    </lineage>
</organism>
<feature type="region of interest" description="Disordered" evidence="1">
    <location>
        <begin position="270"/>
        <end position="346"/>
    </location>
</feature>
<feature type="compositionally biased region" description="Basic and acidic residues" evidence="1">
    <location>
        <begin position="39"/>
        <end position="52"/>
    </location>
</feature>
<dbReference type="Gene3D" id="1.10.10.60">
    <property type="entry name" value="Homeodomain-like"/>
    <property type="match status" value="1"/>
</dbReference>
<proteinExistence type="predicted"/>
<feature type="chain" id="PRO_5017243331" description="Myb-like domain-containing protein" evidence="2">
    <location>
        <begin position="27"/>
        <end position="1134"/>
    </location>
</feature>
<dbReference type="AlphaFoldDB" id="A0A388KX78"/>
<evidence type="ECO:0000256" key="2">
    <source>
        <dbReference type="SAM" id="SignalP"/>
    </source>
</evidence>
<feature type="region of interest" description="Disordered" evidence="1">
    <location>
        <begin position="34"/>
        <end position="56"/>
    </location>
</feature>
<feature type="compositionally biased region" description="Polar residues" evidence="1">
    <location>
        <begin position="113"/>
        <end position="130"/>
    </location>
</feature>
<evidence type="ECO:0000313" key="3">
    <source>
        <dbReference type="EMBL" id="GBG74664.1"/>
    </source>
</evidence>
<dbReference type="PANTHER" id="PTHR33492:SF4">
    <property type="entry name" value="OS02G0174300 PROTEIN"/>
    <property type="match status" value="1"/>
</dbReference>
<keyword evidence="2" id="KW-0732">Signal</keyword>
<keyword evidence="4" id="KW-1185">Reference proteome</keyword>
<feature type="compositionally biased region" description="Gly residues" evidence="1">
    <location>
        <begin position="699"/>
        <end position="710"/>
    </location>
</feature>
<feature type="region of interest" description="Disordered" evidence="1">
    <location>
        <begin position="187"/>
        <end position="243"/>
    </location>
</feature>
<accession>A0A388KX78</accession>
<evidence type="ECO:0000256" key="1">
    <source>
        <dbReference type="SAM" id="MobiDB-lite"/>
    </source>
</evidence>
<dbReference type="Gramene" id="GBG74664">
    <property type="protein sequence ID" value="GBG74664"/>
    <property type="gene ID" value="CBR_g19072"/>
</dbReference>
<feature type="signal peptide" evidence="2">
    <location>
        <begin position="1"/>
        <end position="26"/>
    </location>
</feature>
<evidence type="ECO:0000313" key="4">
    <source>
        <dbReference type="Proteomes" id="UP000265515"/>
    </source>
</evidence>
<name>A0A388KX78_CHABU</name>
<dbReference type="Proteomes" id="UP000265515">
    <property type="component" value="Unassembled WGS sequence"/>
</dbReference>
<gene>
    <name evidence="3" type="ORF">CBR_g19072</name>
</gene>
<evidence type="ECO:0008006" key="5">
    <source>
        <dbReference type="Google" id="ProtNLM"/>
    </source>
</evidence>
<feature type="compositionally biased region" description="Basic and acidic residues" evidence="1">
    <location>
        <begin position="280"/>
        <end position="296"/>
    </location>
</feature>
<sequence length="1134" mass="123002">MADIFRRLPLLLLATLLLLLLVFLRAFVVPRPPGRRQRRQVDRKTAMDRRDSSVGQQRRVMDFSIPDWPLSGHRHAAYDPSLYSHLPPHEQPLPPDPEDAWVKDLSHTLPLGSGSTQEWTSRQRQQSEAGTTCESFTALLEEGVDNAATELVDLDFGLCSGSGASGPIHGGGVVGALTFGGGSSRVGGPTNGCRPPVSSSMGAGPVGESSRAVTPTRPSVSSRAMRQRATASAAINDGTPPEDIERQAWENCSLQMRRAATENITTGVSRLRVGSDVDADDNRRASGDESPDSHYEDDAEDGEGLEIRPVAARGGRRGGRRRQQRGESCGGRGSKAPVGDKGGKHPAWSVEEMLKLARAKRDQQAHFEGMPHNYSRMCNREWKLLDLQKRLAEVGVNRATDDIGKKWDNVFQQYKKVQRYQNMSGGKNFFTLTPATRADEGFNFRMDERVFNEIDNMSKNNKTIYPDNVADTSARGGVPPAMDGHRQAAVGGESSAGGEGGDGVDEDVGSARESGFSAGSTGNPAKRKNMRQQTFDAIAEVMDKHGALMADTVEGASKWQCSILERQWPSILWTALSLGIWGGLPACGMGYRLCRRVEGCDGGRLGGIRAPREGKCHCEHYKGPRERYLVHVFWFSTPHKATRGVSVVLRGKLNIARARRSLATSSQALWQSVFVHGACASDRQRMAPRVQQKVKRPHGGSGEAGAGQTGRGHVPKSKNHAGDGSEGEMGGDGGEEVTPMDITFAGTPALGFGRDGVSRQRMLALTNLGVLTSTRGGGGGTTRAQGVLSGDISPQRAVGSASTIASVSERGDKAPVDGKAFWATGPGRMIVDAVYSCADYFCAIVNGDAGASAPQGLMMPPPEVPLMRIEDGAQREPTLRGARRTENVAMRVIHDWIFMSPSRSDGFAHAESYVATDYPIDLARAVSQSLEWSRIVPPAVVYHTVALKMDIPVWFAGAYIENRPEDDDIATHQEATVMHLASCFHDALRAGQWWDGGRFSHLRLSRIGDAFRLLLAACMWVMRMGGDDARSYEEASYYVQLVAKPTLVAVCSSSFNWHRHVMHSTNVVLSRLQKPPLTLGAFPDYIPEWASCGVRYNCNAGLADPDVEARVDWMGTGPFEGDRKEDGTEDETGA</sequence>
<protein>
    <recommendedName>
        <fullName evidence="5">Myb-like domain-containing protein</fullName>
    </recommendedName>
</protein>
<dbReference type="PANTHER" id="PTHR33492">
    <property type="entry name" value="OSJNBA0043A12.37 PROTEIN-RELATED"/>
    <property type="match status" value="1"/>
</dbReference>
<feature type="compositionally biased region" description="Polar residues" evidence="1">
    <location>
        <begin position="211"/>
        <end position="224"/>
    </location>
</feature>
<feature type="region of interest" description="Disordered" evidence="1">
    <location>
        <begin position="475"/>
        <end position="529"/>
    </location>
</feature>
<feature type="region of interest" description="Disordered" evidence="1">
    <location>
        <begin position="684"/>
        <end position="741"/>
    </location>
</feature>
<feature type="region of interest" description="Disordered" evidence="1">
    <location>
        <begin position="1115"/>
        <end position="1134"/>
    </location>
</feature>
<dbReference type="EMBL" id="BFEA01000208">
    <property type="protein sequence ID" value="GBG74664.1"/>
    <property type="molecule type" value="Genomic_DNA"/>
</dbReference>